<sequence length="99" mass="10915">MKEIAEIVRSGDLIASILDDFKVFWSETGRKKISEELATLIEDSINPDGPACLATGQITYQCLLLKDDLEKYGEGVTLNLLVSTDYGVQSDVMLESDEV</sequence>
<evidence type="ECO:0000313" key="1">
    <source>
        <dbReference type="EMBL" id="CAB4147635.1"/>
    </source>
</evidence>
<accession>A0A6J5MKC9</accession>
<proteinExistence type="predicted"/>
<reference evidence="1" key="1">
    <citation type="submission" date="2020-04" db="EMBL/GenBank/DDBJ databases">
        <authorList>
            <person name="Chiriac C."/>
            <person name="Salcher M."/>
            <person name="Ghai R."/>
            <person name="Kavagutti S V."/>
        </authorList>
    </citation>
    <scope>NUCLEOTIDE SEQUENCE</scope>
</reference>
<gene>
    <name evidence="1" type="ORF">UFOVP517_37</name>
</gene>
<name>A0A6J5MKC9_9CAUD</name>
<organism evidence="1">
    <name type="scientific">uncultured Caudovirales phage</name>
    <dbReference type="NCBI Taxonomy" id="2100421"/>
    <lineage>
        <taxon>Viruses</taxon>
        <taxon>Duplodnaviria</taxon>
        <taxon>Heunggongvirae</taxon>
        <taxon>Uroviricota</taxon>
        <taxon>Caudoviricetes</taxon>
        <taxon>Peduoviridae</taxon>
        <taxon>Maltschvirus</taxon>
        <taxon>Maltschvirus maltsch</taxon>
    </lineage>
</organism>
<protein>
    <submittedName>
        <fullName evidence="1">Uncharacterized protein</fullName>
    </submittedName>
</protein>
<dbReference type="EMBL" id="LR796489">
    <property type="protein sequence ID" value="CAB4147635.1"/>
    <property type="molecule type" value="Genomic_DNA"/>
</dbReference>